<dbReference type="SMART" id="SM00827">
    <property type="entry name" value="PKS_AT"/>
    <property type="match status" value="1"/>
</dbReference>
<dbReference type="SUPFAM" id="SSF52151">
    <property type="entry name" value="FabD/lysophospholipase-like"/>
    <property type="match status" value="1"/>
</dbReference>
<dbReference type="Gene3D" id="3.10.129.110">
    <property type="entry name" value="Polyketide synthase dehydratase"/>
    <property type="match status" value="1"/>
</dbReference>
<dbReference type="InterPro" id="IPR050091">
    <property type="entry name" value="PKS_NRPS_Biosynth_Enz"/>
</dbReference>
<dbReference type="Pfam" id="PF00550">
    <property type="entry name" value="PP-binding"/>
    <property type="match status" value="1"/>
</dbReference>
<dbReference type="GO" id="GO:0004315">
    <property type="term" value="F:3-oxoacyl-[acyl-carrier-protein] synthase activity"/>
    <property type="evidence" value="ECO:0007669"/>
    <property type="project" value="InterPro"/>
</dbReference>
<dbReference type="GO" id="GO:0044550">
    <property type="term" value="P:secondary metabolite biosynthetic process"/>
    <property type="evidence" value="ECO:0007669"/>
    <property type="project" value="TreeGrafter"/>
</dbReference>
<evidence type="ECO:0000313" key="12">
    <source>
        <dbReference type="Proteomes" id="UP000799444"/>
    </source>
</evidence>
<evidence type="ECO:0000256" key="5">
    <source>
        <dbReference type="ARBA" id="ARBA00023268"/>
    </source>
</evidence>
<dbReference type="InterPro" id="IPR020807">
    <property type="entry name" value="PKS_DH"/>
</dbReference>
<dbReference type="Gene3D" id="3.40.366.10">
    <property type="entry name" value="Malonyl-Coenzyme A Acyl Carrier Protein, domain 2"/>
    <property type="match status" value="1"/>
</dbReference>
<dbReference type="SMART" id="SM00823">
    <property type="entry name" value="PKS_PP"/>
    <property type="match status" value="1"/>
</dbReference>
<sequence length="2505" mass="277410">MASGSPLPIAIIGTACRFPGNASSPSKLLELLFQPRDLLKDVPRDRYAWEGTYRADGLYGASKTKAGYFLEENIRHFDAQFFNIHPAEAETMDPQQRLLLECTYEAIECSGLTLEELRGSDAGVYVGMMGCEYYDNANHDPQAASGQILSTGTSRSMASNRISYVFDFRGPSMTIDTACSSSMLAVHLGVSSLRRGESNVVFACGTNLNLATTECLSLTRMSMASPDGQSKMWDASANGYAKGEGVAVVCLKRLDEAIRDGDQIESIIRETGTNQDGHTKGITMPSATAQTDLIRKTYRNSGLDPTEASSRPMYFEAHGTGTKIGDPIEAEAIRDAFFPLDKQFAEEEVLYIGSIKTVIGHTEGTAGLAGLLKASLAVRHGFLPPNLLYSLMNPTVAPFTKHLRLVTSTQTWPENFVGRPRRASINSFGFGGSNVHIIIESYDSLHSFIAREISSRPAQLPVFTPFVFSARSKRALLSALKDYQEHLSKPKSSLSLRDLSWTLQQRRSQFPFRYSVSALSVENLRQKLAKATSGFPAEAPELKAFQFTVPHMERLEPRILGVFTGQGAQWAGMGQELVESSSFAREVFEKLDHALASLPEADRPAWMLQKELMAADADTRVNEATIAQSLTAAIQILLVDLLSSAGVKLQAVVGHSSGEIGAAYAAGLLSAQDAIRVAYYRGLHSDHAIGNRGQAGAMLVTYLTAEQAEDLCNRFEYHNSVVIAAFNSATITTLSGDADAIDLIFQELTLQNKFARRLEVDKAYHSHHMGPCTMPYLHSLVCLDPLVSGPSDEYPKWFSSVYPGRIMLADQDLRGSYWVENLVRPVKFSQAIQTAVSELPPLDLIIEIGPHPTLQQPLAQIIGDSAKNIHTTLLQRGCNSILSISESLGFVWSRLGRAAVDLTNYDKILSGGPKPQLVRDLPSYAWQHDREYWWESRLLRNRFRSTTPPNELLGYADAMGASHEHRWRRFLSSRDVPWLMEHTLHGEPVFPGAAYVVMVATAAQQLWQTRNIQMIEVKDLTWAIPIVFQNEDDPIEIILTFHNIASTSAQATAEFYVDFCGDQRADELNTAAHGKVLVRFGTDSDRFQPTQLPRRSGLSSVPLDHFYSTMADLGYGWAGPFRSLIDLERCMEFATGKIKVAKSEMIFHPALLDALFQSCFAALSFPGDSAMPGFRVPSSVSSVKIFPARYREITLSQHALAFDTQQYGFHEFAGIIRGTGGEGIIQMDGFKTSHFQTTTAADDVAMFSQIVWLPQAPDHLSLKPIFAMTPSQRQNAMLVERICFYYLRMLADSPIHLIQGSGKSMQNLCELSMWVVAEAILGLNKHVKPEWLNDADEDILALLAENLDNPNAHVANHLNDAYQMAISSQETVGSILSRDNTLIEGFQQSNGLHHTDHWISWFLQALTNRSREMHILEIGSDISTSSGLENTLYASYTCTNSSPAMLQSARNGFRGLTDKQHFRILDIEQDPLEQGFAANTYEIIIASNFLYASVDVILILQRLHSLLRPGGFLICSEISTNTCMGTMFSLAAHEDWWRERETNSTWTPGLTEAQWNSHLKASGFSGIELITPGRNNFPCPYRVFYSQALNEEVMKFREPLHHNTVKCTEGVLIVGGDHQLCSKVIEHLAPSFSTISQVTTFDAINDTTVPHTVVCLVELDAPLFKTMDSLKFAALKKLFTEATDVLWVTKGRKAATDLDTAYMQMMVGLGRTVGREIRDLRLAFLDVDRINSETADNLSESLLRWQMQGHCFIQGISKDTLFPPPTELAIENGRFLSPYIVNVSSANDRYNSQHRQIHRDAKTLSTPIEVLYRYDSSGKAQYIFQEISHSLEHAPDKGEVQVRMRYSTTISITAGKAGYFAIGIGMLRDGTHAILFAESNKSQMRIPRYATRPYNPGILRWECLLRAFAANIVAERALNMMRPRGNLLLFSSDALIMTLIQIKASAIDRKVEFITSEPSFELHRAAFIDKDCLELTLRSAIPKDTNVVINISGRPEDKILFERVCSMVSNSTITRDADTIFQHYSSSYDSIDLSDAQWESMLSKYCASFEKISPDVYKSTEVVTVHAKDIAGSSMLPSEAIIDWTVDEDIPVSIQCADLAVQFKPDKTYLVVGTSDIAQSLVEWMICAGAKFIILASRNPSSLANWAEDQSRDGVFVHLHALDVTDAHSIRDMILEAKAGKNRGNIVMPSIGGVIHLAVVLRDAAFANMSFEDFQMVVDVKAKGCLNLHEVFEDEGLDFFVMTASIAYILGNPGQANYNAGNAFMVGLANYRRSIGLPASVVHLGRVTGMGLITRDARSSTTNASQALLSTNLSVEDLRKMALYPISERDLIQIFAEAILASSPESGMNPEIITGLRNIDSDMLTRLPFAKYPLFAQIHVPSSKSTSVQSAPLRETVNERGSTRPSSPSTTPEAAEGKLYQSIRTSFLKRLGALLRSDMKDTDDEVSLLNLGIDSLISSDIVSWAKKELDVRLPQTLVFGGGSIKELLQWVVGEVNKRQAMKNLE</sequence>
<dbReference type="SUPFAM" id="SSF47336">
    <property type="entry name" value="ACP-like"/>
    <property type="match status" value="1"/>
</dbReference>
<evidence type="ECO:0000259" key="9">
    <source>
        <dbReference type="PROSITE" id="PS52004"/>
    </source>
</evidence>
<dbReference type="InterPro" id="IPR049900">
    <property type="entry name" value="PKS_mFAS_DH"/>
</dbReference>
<dbReference type="PROSITE" id="PS52004">
    <property type="entry name" value="KS3_2"/>
    <property type="match status" value="1"/>
</dbReference>
<dbReference type="InterPro" id="IPR020841">
    <property type="entry name" value="PKS_Beta-ketoAc_synthase_dom"/>
</dbReference>
<feature type="compositionally biased region" description="Low complexity" evidence="7">
    <location>
        <begin position="2403"/>
        <end position="2412"/>
    </location>
</feature>
<feature type="active site" description="Proton acceptor; for dehydratase activity" evidence="6">
    <location>
        <position position="982"/>
    </location>
</feature>
<dbReference type="GO" id="GO:0006633">
    <property type="term" value="P:fatty acid biosynthetic process"/>
    <property type="evidence" value="ECO:0007669"/>
    <property type="project" value="InterPro"/>
</dbReference>
<dbReference type="InterPro" id="IPR032821">
    <property type="entry name" value="PKS_assoc"/>
</dbReference>
<dbReference type="InterPro" id="IPR013968">
    <property type="entry name" value="PKS_KR"/>
</dbReference>
<dbReference type="SMART" id="SM00826">
    <property type="entry name" value="PKS_DH"/>
    <property type="match status" value="1"/>
</dbReference>
<evidence type="ECO:0000259" key="8">
    <source>
        <dbReference type="PROSITE" id="PS50075"/>
    </source>
</evidence>
<dbReference type="Gene3D" id="3.40.50.720">
    <property type="entry name" value="NAD(P)-binding Rossmann-like Domain"/>
    <property type="match status" value="1"/>
</dbReference>
<feature type="region of interest" description="N-terminal hotdog fold" evidence="6">
    <location>
        <begin position="950"/>
        <end position="1083"/>
    </location>
</feature>
<evidence type="ECO:0000256" key="4">
    <source>
        <dbReference type="ARBA" id="ARBA00022679"/>
    </source>
</evidence>
<dbReference type="GO" id="GO:0004312">
    <property type="term" value="F:fatty acid synthase activity"/>
    <property type="evidence" value="ECO:0007669"/>
    <property type="project" value="TreeGrafter"/>
</dbReference>
<dbReference type="InterPro" id="IPR018201">
    <property type="entry name" value="Ketoacyl_synth_AS"/>
</dbReference>
<gene>
    <name evidence="11" type="ORF">EJ04DRAFT_443251</name>
</gene>
<dbReference type="GO" id="GO:0032259">
    <property type="term" value="P:methylation"/>
    <property type="evidence" value="ECO:0007669"/>
    <property type="project" value="UniProtKB-KW"/>
</dbReference>
<proteinExistence type="predicted"/>
<dbReference type="Pfam" id="PF14765">
    <property type="entry name" value="PS-DH"/>
    <property type="match status" value="1"/>
</dbReference>
<dbReference type="SUPFAM" id="SSF55048">
    <property type="entry name" value="Probable ACP-binding domain of malonyl-CoA ACP transacylase"/>
    <property type="match status" value="1"/>
</dbReference>
<dbReference type="InterPro" id="IPR049552">
    <property type="entry name" value="PKS_DH_N"/>
</dbReference>
<name>A0A9P4QU06_9PLEO</name>
<dbReference type="PANTHER" id="PTHR43775">
    <property type="entry name" value="FATTY ACID SYNTHASE"/>
    <property type="match status" value="1"/>
</dbReference>
<dbReference type="InterPro" id="IPR016036">
    <property type="entry name" value="Malonyl_transacylase_ACP-bd"/>
</dbReference>
<dbReference type="InterPro" id="IPR049551">
    <property type="entry name" value="PKS_DH_C"/>
</dbReference>
<dbReference type="InterPro" id="IPR016039">
    <property type="entry name" value="Thiolase-like"/>
</dbReference>
<dbReference type="PANTHER" id="PTHR43775:SF20">
    <property type="entry name" value="HYBRID PKS-NRPS SYNTHETASE APDA"/>
    <property type="match status" value="1"/>
</dbReference>
<evidence type="ECO:0000256" key="7">
    <source>
        <dbReference type="SAM" id="MobiDB-lite"/>
    </source>
</evidence>
<dbReference type="InterPro" id="IPR020806">
    <property type="entry name" value="PKS_PP-bd"/>
</dbReference>
<keyword evidence="5" id="KW-0511">Multifunctional enzyme</keyword>
<dbReference type="InterPro" id="IPR042104">
    <property type="entry name" value="PKS_dehydratase_sf"/>
</dbReference>
<dbReference type="Proteomes" id="UP000799444">
    <property type="component" value="Unassembled WGS sequence"/>
</dbReference>
<dbReference type="SMART" id="SM00825">
    <property type="entry name" value="PKS_KS"/>
    <property type="match status" value="1"/>
</dbReference>
<dbReference type="CDD" id="cd00833">
    <property type="entry name" value="PKS"/>
    <property type="match status" value="1"/>
</dbReference>
<dbReference type="Pfam" id="PF00698">
    <property type="entry name" value="Acyl_transf_1"/>
    <property type="match status" value="1"/>
</dbReference>
<dbReference type="InterPro" id="IPR029063">
    <property type="entry name" value="SAM-dependent_MTases_sf"/>
</dbReference>
<organism evidence="11 12">
    <name type="scientific">Polyplosphaeria fusca</name>
    <dbReference type="NCBI Taxonomy" id="682080"/>
    <lineage>
        <taxon>Eukaryota</taxon>
        <taxon>Fungi</taxon>
        <taxon>Dikarya</taxon>
        <taxon>Ascomycota</taxon>
        <taxon>Pezizomycotina</taxon>
        <taxon>Dothideomycetes</taxon>
        <taxon>Pleosporomycetidae</taxon>
        <taxon>Pleosporales</taxon>
        <taxon>Tetraplosphaeriaceae</taxon>
        <taxon>Polyplosphaeria</taxon>
    </lineage>
</organism>
<feature type="domain" description="Carrier" evidence="8">
    <location>
        <begin position="2414"/>
        <end position="2495"/>
    </location>
</feature>
<reference evidence="11" key="1">
    <citation type="journal article" date="2020" name="Stud. Mycol.">
        <title>101 Dothideomycetes genomes: a test case for predicting lifestyles and emergence of pathogens.</title>
        <authorList>
            <person name="Haridas S."/>
            <person name="Albert R."/>
            <person name="Binder M."/>
            <person name="Bloem J."/>
            <person name="Labutti K."/>
            <person name="Salamov A."/>
            <person name="Andreopoulos B."/>
            <person name="Baker S."/>
            <person name="Barry K."/>
            <person name="Bills G."/>
            <person name="Bluhm B."/>
            <person name="Cannon C."/>
            <person name="Castanera R."/>
            <person name="Culley D."/>
            <person name="Daum C."/>
            <person name="Ezra D."/>
            <person name="Gonzalez J."/>
            <person name="Henrissat B."/>
            <person name="Kuo A."/>
            <person name="Liang C."/>
            <person name="Lipzen A."/>
            <person name="Lutzoni F."/>
            <person name="Magnuson J."/>
            <person name="Mondo S."/>
            <person name="Nolan M."/>
            <person name="Ohm R."/>
            <person name="Pangilinan J."/>
            <person name="Park H.-J."/>
            <person name="Ramirez L."/>
            <person name="Alfaro M."/>
            <person name="Sun H."/>
            <person name="Tritt A."/>
            <person name="Yoshinaga Y."/>
            <person name="Zwiers L.-H."/>
            <person name="Turgeon B."/>
            <person name="Goodwin S."/>
            <person name="Spatafora J."/>
            <person name="Crous P."/>
            <person name="Grigoriev I."/>
        </authorList>
    </citation>
    <scope>NUCLEOTIDE SEQUENCE</scope>
    <source>
        <strain evidence="11">CBS 125425</strain>
    </source>
</reference>
<dbReference type="PROSITE" id="PS52019">
    <property type="entry name" value="PKS_MFAS_DH"/>
    <property type="match status" value="1"/>
</dbReference>
<dbReference type="InterPro" id="IPR013217">
    <property type="entry name" value="Methyltransf_12"/>
</dbReference>
<feature type="domain" description="PKS/mFAS DH" evidence="10">
    <location>
        <begin position="950"/>
        <end position="1241"/>
    </location>
</feature>
<dbReference type="OrthoDB" id="329835at2759"/>
<dbReference type="Pfam" id="PF02801">
    <property type="entry name" value="Ketoacyl-synt_C"/>
    <property type="match status" value="1"/>
</dbReference>
<evidence type="ECO:0000256" key="1">
    <source>
        <dbReference type="ARBA" id="ARBA00022450"/>
    </source>
</evidence>
<dbReference type="Pfam" id="PF00109">
    <property type="entry name" value="ketoacyl-synt"/>
    <property type="match status" value="1"/>
</dbReference>
<evidence type="ECO:0000256" key="6">
    <source>
        <dbReference type="PROSITE-ProRule" id="PRU01363"/>
    </source>
</evidence>
<comment type="caution">
    <text evidence="11">The sequence shown here is derived from an EMBL/GenBank/DDBJ whole genome shotgun (WGS) entry which is preliminary data.</text>
</comment>
<dbReference type="SUPFAM" id="SSF51735">
    <property type="entry name" value="NAD(P)-binding Rossmann-fold domains"/>
    <property type="match status" value="1"/>
</dbReference>
<keyword evidence="12" id="KW-1185">Reference proteome</keyword>
<dbReference type="Pfam" id="PF16197">
    <property type="entry name" value="KAsynt_C_assoc"/>
    <property type="match status" value="1"/>
</dbReference>
<dbReference type="Gene3D" id="3.40.47.10">
    <property type="match status" value="1"/>
</dbReference>
<dbReference type="GO" id="GO:0031177">
    <property type="term" value="F:phosphopantetheine binding"/>
    <property type="evidence" value="ECO:0007669"/>
    <property type="project" value="InterPro"/>
</dbReference>
<dbReference type="SMART" id="SM00822">
    <property type="entry name" value="PKS_KR"/>
    <property type="match status" value="1"/>
</dbReference>
<evidence type="ECO:0000256" key="2">
    <source>
        <dbReference type="ARBA" id="ARBA00022553"/>
    </source>
</evidence>
<evidence type="ECO:0000259" key="10">
    <source>
        <dbReference type="PROSITE" id="PS52019"/>
    </source>
</evidence>
<feature type="region of interest" description="Disordered" evidence="7">
    <location>
        <begin position="2386"/>
        <end position="2415"/>
    </location>
</feature>
<dbReference type="InterPro" id="IPR057326">
    <property type="entry name" value="KR_dom"/>
</dbReference>
<dbReference type="InterPro" id="IPR014031">
    <property type="entry name" value="Ketoacyl_synth_C"/>
</dbReference>
<dbReference type="InterPro" id="IPR016035">
    <property type="entry name" value="Acyl_Trfase/lysoPLipase"/>
</dbReference>
<dbReference type="PROSITE" id="PS50075">
    <property type="entry name" value="CARRIER"/>
    <property type="match status" value="1"/>
</dbReference>
<dbReference type="Gene3D" id="3.30.70.3290">
    <property type="match status" value="1"/>
</dbReference>
<feature type="region of interest" description="C-terminal hotdog fold" evidence="6">
    <location>
        <begin position="1098"/>
        <end position="1241"/>
    </location>
</feature>
<keyword evidence="2" id="KW-0597">Phosphoprotein</keyword>
<dbReference type="InterPro" id="IPR001227">
    <property type="entry name" value="Ac_transferase_dom_sf"/>
</dbReference>
<dbReference type="Pfam" id="PF08659">
    <property type="entry name" value="KR"/>
    <property type="match status" value="1"/>
</dbReference>
<feature type="domain" description="Ketosynthase family 3 (KS3)" evidence="9">
    <location>
        <begin position="6"/>
        <end position="441"/>
    </location>
</feature>
<dbReference type="CDD" id="cd02440">
    <property type="entry name" value="AdoMet_MTases"/>
    <property type="match status" value="1"/>
</dbReference>
<dbReference type="InterPro" id="IPR014030">
    <property type="entry name" value="Ketoacyl_synth_N"/>
</dbReference>
<dbReference type="Gene3D" id="3.40.50.150">
    <property type="entry name" value="Vaccinia Virus protein VP39"/>
    <property type="match status" value="1"/>
</dbReference>
<dbReference type="PROSITE" id="PS00606">
    <property type="entry name" value="KS3_1"/>
    <property type="match status" value="1"/>
</dbReference>
<dbReference type="Gene3D" id="1.10.1200.10">
    <property type="entry name" value="ACP-like"/>
    <property type="match status" value="1"/>
</dbReference>
<evidence type="ECO:0000256" key="3">
    <source>
        <dbReference type="ARBA" id="ARBA00022603"/>
    </source>
</evidence>
<dbReference type="SUPFAM" id="SSF53901">
    <property type="entry name" value="Thiolase-like"/>
    <property type="match status" value="1"/>
</dbReference>
<protein>
    <submittedName>
        <fullName evidence="11">Ketoacyl-synt-domain-containing protein</fullName>
    </submittedName>
</protein>
<keyword evidence="3" id="KW-0489">Methyltransferase</keyword>
<accession>A0A9P4QU06</accession>
<dbReference type="EMBL" id="ML996198">
    <property type="protein sequence ID" value="KAF2731318.1"/>
    <property type="molecule type" value="Genomic_DNA"/>
</dbReference>
<dbReference type="SUPFAM" id="SSF53335">
    <property type="entry name" value="S-adenosyl-L-methionine-dependent methyltransferases"/>
    <property type="match status" value="1"/>
</dbReference>
<evidence type="ECO:0000313" key="11">
    <source>
        <dbReference type="EMBL" id="KAF2731318.1"/>
    </source>
</evidence>
<dbReference type="Pfam" id="PF08242">
    <property type="entry name" value="Methyltransf_12"/>
    <property type="match status" value="1"/>
</dbReference>
<dbReference type="GO" id="GO:0008168">
    <property type="term" value="F:methyltransferase activity"/>
    <property type="evidence" value="ECO:0007669"/>
    <property type="project" value="UniProtKB-KW"/>
</dbReference>
<dbReference type="InterPro" id="IPR036291">
    <property type="entry name" value="NAD(P)-bd_dom_sf"/>
</dbReference>
<keyword evidence="4" id="KW-0808">Transferase</keyword>
<keyword evidence="1" id="KW-0596">Phosphopantetheine</keyword>
<dbReference type="InterPro" id="IPR009081">
    <property type="entry name" value="PP-bd_ACP"/>
</dbReference>
<dbReference type="Pfam" id="PF21089">
    <property type="entry name" value="PKS_DH_N"/>
    <property type="match status" value="1"/>
</dbReference>
<dbReference type="InterPro" id="IPR014043">
    <property type="entry name" value="Acyl_transferase_dom"/>
</dbReference>
<feature type="active site" description="Proton donor; for dehydratase activity" evidence="6">
    <location>
        <position position="1153"/>
    </location>
</feature>
<dbReference type="InterPro" id="IPR036736">
    <property type="entry name" value="ACP-like_sf"/>
</dbReference>